<evidence type="ECO:0000256" key="1">
    <source>
        <dbReference type="SAM" id="MobiDB-lite"/>
    </source>
</evidence>
<dbReference type="GeneID" id="63918014"/>
<reference evidence="2 3" key="1">
    <citation type="journal article" date="2014" name="BMC Genomics">
        <title>Genome sequencing of four Aureobasidium pullulans varieties: biotechnological potential, stress tolerance, and description of new species.</title>
        <authorList>
            <person name="Gostin Ar C."/>
            <person name="Ohm R.A."/>
            <person name="Kogej T."/>
            <person name="Sonjak S."/>
            <person name="Turk M."/>
            <person name="Zajc J."/>
            <person name="Zalar P."/>
            <person name="Grube M."/>
            <person name="Sun H."/>
            <person name="Han J."/>
            <person name="Sharma A."/>
            <person name="Chiniquy J."/>
            <person name="Ngan C.Y."/>
            <person name="Lipzen A."/>
            <person name="Barry K."/>
            <person name="Grigoriev I.V."/>
            <person name="Gunde-Cimerman N."/>
        </authorList>
    </citation>
    <scope>NUCLEOTIDE SEQUENCE [LARGE SCALE GENOMIC DNA]</scope>
    <source>
        <strain evidence="2 3">CBS 110374</strain>
    </source>
</reference>
<dbReference type="AlphaFoldDB" id="A0A074VR40"/>
<keyword evidence="3" id="KW-1185">Reference proteome</keyword>
<gene>
    <name evidence="2" type="ORF">M437DRAFT_65816</name>
</gene>
<dbReference type="RefSeq" id="XP_040880248.1">
    <property type="nucleotide sequence ID" value="XM_041024641.1"/>
</dbReference>
<accession>A0A074VR40</accession>
<feature type="region of interest" description="Disordered" evidence="1">
    <location>
        <begin position="18"/>
        <end position="49"/>
    </location>
</feature>
<proteinExistence type="predicted"/>
<evidence type="ECO:0000313" key="3">
    <source>
        <dbReference type="Proteomes" id="UP000030672"/>
    </source>
</evidence>
<sequence>MHERLSMDTKHWRCRTHQLQDDLSRQPTPHLFTSRPFTIGKSDSPRTPHELACVTSQSAIAIALHRAHDHAVSDPSPRILLASVDHVGDKVTPVRPAIPRTA</sequence>
<organism evidence="2 3">
    <name type="scientific">Aureobasidium melanogenum (strain CBS 110374)</name>
    <name type="common">Aureobasidium pullulans var. melanogenum</name>
    <dbReference type="NCBI Taxonomy" id="1043003"/>
    <lineage>
        <taxon>Eukaryota</taxon>
        <taxon>Fungi</taxon>
        <taxon>Dikarya</taxon>
        <taxon>Ascomycota</taxon>
        <taxon>Pezizomycotina</taxon>
        <taxon>Dothideomycetes</taxon>
        <taxon>Dothideomycetidae</taxon>
        <taxon>Dothideales</taxon>
        <taxon>Saccotheciaceae</taxon>
        <taxon>Aureobasidium</taxon>
    </lineage>
</organism>
<dbReference type="HOGENOM" id="CLU_2276925_0_0_1"/>
<dbReference type="EMBL" id="KL584832">
    <property type="protein sequence ID" value="KEQ63225.1"/>
    <property type="molecule type" value="Genomic_DNA"/>
</dbReference>
<evidence type="ECO:0000313" key="2">
    <source>
        <dbReference type="EMBL" id="KEQ63225.1"/>
    </source>
</evidence>
<protein>
    <submittedName>
        <fullName evidence="2">Uncharacterized protein</fullName>
    </submittedName>
</protein>
<dbReference type="Proteomes" id="UP000030672">
    <property type="component" value="Unassembled WGS sequence"/>
</dbReference>
<name>A0A074VR40_AURM1</name>